<dbReference type="AlphaFoldDB" id="A0A803KX31"/>
<dbReference type="Gramene" id="AUR62003589-RA">
    <property type="protein sequence ID" value="AUR62003589-RA:cds"/>
    <property type="gene ID" value="AUR62003589"/>
</dbReference>
<dbReference type="PANTHER" id="PTHR35770:SF1">
    <property type="entry name" value="U2 SMALL NUCLEAR RIBONUCLEOPROTEIN AUXILIARY FACTOR-LIKE PROTEIN"/>
    <property type="match status" value="1"/>
</dbReference>
<dbReference type="OMA" id="KAEQKRC"/>
<dbReference type="PANTHER" id="PTHR35770">
    <property type="entry name" value="U2 SMALL NUCLEAR RIBONUCLEOPROTEIN AUXILIARY FACTOR-LIKE PROTEIN"/>
    <property type="match status" value="1"/>
</dbReference>
<sequence>MKMGFDLEEFQPIFGEAKPEFEASATFNGDGVPALNPFLFRVFAVDSSHLAFHVTDFRSYTWEALRSVHQLDDMRDSIGISGSCSDFMNYVIASLKSKDVKLIMDWQPKLSGVTSAKLIARKTKGMPLISISLTKLGPSSASGVVENLSLELYKAYNILQDSFVKVGLNVYPEQERCCQLTQMISAEKEKSQAIKRKLDMMQSDQQRLQKTTGSGNIVSPMYSDSSSVTAALNSSDKQAVAEGKSAKVVHRVVPAYRRAKNRGAVLCDTEEEEKS</sequence>
<organism evidence="1 2">
    <name type="scientific">Chenopodium quinoa</name>
    <name type="common">Quinoa</name>
    <dbReference type="NCBI Taxonomy" id="63459"/>
    <lineage>
        <taxon>Eukaryota</taxon>
        <taxon>Viridiplantae</taxon>
        <taxon>Streptophyta</taxon>
        <taxon>Embryophyta</taxon>
        <taxon>Tracheophyta</taxon>
        <taxon>Spermatophyta</taxon>
        <taxon>Magnoliopsida</taxon>
        <taxon>eudicotyledons</taxon>
        <taxon>Gunneridae</taxon>
        <taxon>Pentapetalae</taxon>
        <taxon>Caryophyllales</taxon>
        <taxon>Chenopodiaceae</taxon>
        <taxon>Chenopodioideae</taxon>
        <taxon>Atripliceae</taxon>
        <taxon>Chenopodium</taxon>
    </lineage>
</organism>
<reference evidence="1" key="1">
    <citation type="journal article" date="2017" name="Nature">
        <title>The genome of Chenopodium quinoa.</title>
        <authorList>
            <person name="Jarvis D.E."/>
            <person name="Ho Y.S."/>
            <person name="Lightfoot D.J."/>
            <person name="Schmoeckel S.M."/>
            <person name="Li B."/>
            <person name="Borm T.J.A."/>
            <person name="Ohyanagi H."/>
            <person name="Mineta K."/>
            <person name="Michell C.T."/>
            <person name="Saber N."/>
            <person name="Kharbatia N.M."/>
            <person name="Rupper R.R."/>
            <person name="Sharp A.R."/>
            <person name="Dally N."/>
            <person name="Boughton B.A."/>
            <person name="Woo Y.H."/>
            <person name="Gao G."/>
            <person name="Schijlen E.G.W.M."/>
            <person name="Guo X."/>
            <person name="Momin A.A."/>
            <person name="Negrao S."/>
            <person name="Al-Babili S."/>
            <person name="Gehring C."/>
            <person name="Roessner U."/>
            <person name="Jung C."/>
            <person name="Murphy K."/>
            <person name="Arold S.T."/>
            <person name="Gojobori T."/>
            <person name="van der Linden C.G."/>
            <person name="van Loo E.N."/>
            <person name="Jellen E.N."/>
            <person name="Maughan P.J."/>
            <person name="Tester M."/>
        </authorList>
    </citation>
    <scope>NUCLEOTIDE SEQUENCE [LARGE SCALE GENOMIC DNA]</scope>
    <source>
        <strain evidence="1">cv. PI 614886</strain>
    </source>
</reference>
<keyword evidence="2" id="KW-1185">Reference proteome</keyword>
<evidence type="ECO:0000313" key="1">
    <source>
        <dbReference type="EnsemblPlants" id="AUR62003589-RA:cds"/>
    </source>
</evidence>
<evidence type="ECO:0000313" key="2">
    <source>
        <dbReference type="Proteomes" id="UP000596660"/>
    </source>
</evidence>
<dbReference type="Proteomes" id="UP000596660">
    <property type="component" value="Unplaced"/>
</dbReference>
<protein>
    <submittedName>
        <fullName evidence="1">Uncharacterized protein</fullName>
    </submittedName>
</protein>
<name>A0A803KX31_CHEQI</name>
<proteinExistence type="predicted"/>
<dbReference type="EnsemblPlants" id="AUR62003589-RA">
    <property type="protein sequence ID" value="AUR62003589-RA:cds"/>
    <property type="gene ID" value="AUR62003589"/>
</dbReference>
<accession>A0A803KX31</accession>
<reference evidence="1" key="2">
    <citation type="submission" date="2021-03" db="UniProtKB">
        <authorList>
            <consortium name="EnsemblPlants"/>
        </authorList>
    </citation>
    <scope>IDENTIFICATION</scope>
</reference>